<dbReference type="AlphaFoldDB" id="A0A8T2P561"/>
<gene>
    <name evidence="1" type="ORF">JZ751_007172</name>
</gene>
<reference evidence="1" key="1">
    <citation type="thesis" date="2021" institute="BYU ScholarsArchive" country="Provo, UT, USA">
        <title>Applications of and Algorithms for Genome Assembly and Genomic Analyses with an Emphasis on Marine Teleosts.</title>
        <authorList>
            <person name="Pickett B.D."/>
        </authorList>
    </citation>
    <scope>NUCLEOTIDE SEQUENCE</scope>
    <source>
        <strain evidence="1">HI-2016</strain>
    </source>
</reference>
<dbReference type="EMBL" id="JAFBMS010000015">
    <property type="protein sequence ID" value="KAG9346826.1"/>
    <property type="molecule type" value="Genomic_DNA"/>
</dbReference>
<name>A0A8T2P561_9TELE</name>
<evidence type="ECO:0000313" key="2">
    <source>
        <dbReference type="Proteomes" id="UP000824540"/>
    </source>
</evidence>
<dbReference type="Proteomes" id="UP000824540">
    <property type="component" value="Unassembled WGS sequence"/>
</dbReference>
<keyword evidence="2" id="KW-1185">Reference proteome</keyword>
<comment type="caution">
    <text evidence="1">The sequence shown here is derived from an EMBL/GenBank/DDBJ whole genome shotgun (WGS) entry which is preliminary data.</text>
</comment>
<sequence length="114" mass="12721">MTGLYYFTSALRSVLSKCVHVSSARCQARLEGYGTGGGDPLKSAQQEQKSVETVTGAVLLRHFLALSASRIARKPQRLVTLHTEKEKEGEEKKESQSWKINNNLRLYLLLEGAR</sequence>
<protein>
    <submittedName>
        <fullName evidence="1">Uncharacterized protein</fullName>
    </submittedName>
</protein>
<proteinExistence type="predicted"/>
<evidence type="ECO:0000313" key="1">
    <source>
        <dbReference type="EMBL" id="KAG9346826.1"/>
    </source>
</evidence>
<accession>A0A8T2P561</accession>
<organism evidence="1 2">
    <name type="scientific">Albula glossodonta</name>
    <name type="common">roundjaw bonefish</name>
    <dbReference type="NCBI Taxonomy" id="121402"/>
    <lineage>
        <taxon>Eukaryota</taxon>
        <taxon>Metazoa</taxon>
        <taxon>Chordata</taxon>
        <taxon>Craniata</taxon>
        <taxon>Vertebrata</taxon>
        <taxon>Euteleostomi</taxon>
        <taxon>Actinopterygii</taxon>
        <taxon>Neopterygii</taxon>
        <taxon>Teleostei</taxon>
        <taxon>Albuliformes</taxon>
        <taxon>Albulidae</taxon>
        <taxon>Albula</taxon>
    </lineage>
</organism>